<organism evidence="2 3">
    <name type="scientific">Delftia acidovorans</name>
    <name type="common">Pseudomonas acidovorans</name>
    <name type="synonym">Comamonas acidovorans</name>
    <dbReference type="NCBI Taxonomy" id="80866"/>
    <lineage>
        <taxon>Bacteria</taxon>
        <taxon>Pseudomonadati</taxon>
        <taxon>Pseudomonadota</taxon>
        <taxon>Betaproteobacteria</taxon>
        <taxon>Burkholderiales</taxon>
        <taxon>Comamonadaceae</taxon>
        <taxon>Delftia</taxon>
    </lineage>
</organism>
<dbReference type="Pfam" id="PF06527">
    <property type="entry name" value="TniQ"/>
    <property type="match status" value="1"/>
</dbReference>
<evidence type="ECO:0000259" key="1">
    <source>
        <dbReference type="Pfam" id="PF06527"/>
    </source>
</evidence>
<dbReference type="RefSeq" id="WP_197954491.1">
    <property type="nucleotide sequence ID" value="NZ_CP065668.1"/>
</dbReference>
<evidence type="ECO:0000313" key="3">
    <source>
        <dbReference type="Proteomes" id="UP000594778"/>
    </source>
</evidence>
<accession>A0A7T2VZB0</accession>
<reference evidence="2 3" key="1">
    <citation type="submission" date="2020-12" db="EMBL/GenBank/DDBJ databases">
        <title>FDA dAtabase for Regulatory Grade micrObial Sequences (FDA-ARGOS): Supporting development and validation of Infectious Disease Dx tests.</title>
        <authorList>
            <person name="Sproer C."/>
            <person name="Gronow S."/>
            <person name="Severitt S."/>
            <person name="Schroder I."/>
            <person name="Tallon L."/>
            <person name="Sadzewicz L."/>
            <person name="Zhao X."/>
            <person name="Boylan J."/>
            <person name="Ott S."/>
            <person name="Bowen H."/>
            <person name="Vavikolanu K."/>
            <person name="Mehta A."/>
            <person name="Aluvathingal J."/>
            <person name="Nadendla S."/>
            <person name="Lowell S."/>
            <person name="Myers T."/>
            <person name="Yan Y."/>
            <person name="Sichtig H."/>
        </authorList>
    </citation>
    <scope>NUCLEOTIDE SEQUENCE [LARGE SCALE GENOMIC DNA]</scope>
    <source>
        <strain evidence="2 3">FDAARGOS_909</strain>
    </source>
</reference>
<protein>
    <submittedName>
        <fullName evidence="2">TniQ family protein</fullName>
    </submittedName>
</protein>
<dbReference type="InterPro" id="IPR009492">
    <property type="entry name" value="TniQ"/>
</dbReference>
<evidence type="ECO:0000313" key="2">
    <source>
        <dbReference type="EMBL" id="QPS06905.1"/>
    </source>
</evidence>
<sequence length="317" mass="35886">MTAVPWHLPFNDELLSSWLSRVAVHSGCDPLTLTGVIWPKWRAWTLDVDRGVSPMRAEQAAQWLECSPEAVHQTTLRGLCERILGRGDMHLPVMPWIVALGCRNRLHYAGLPCCPLCLASDPQPFFRRTWRLAFVVGCETHGTRLIDRCPGCCALIEPHRCIAKLQSLGRCAACGIDLRCFVPPLADADALGFQRVAMQVLATGEGQWEGTPVSRIDWFRCVRRLITPSRCQVVRPEHSATDLRPNDLVLEMQPPREREARLCRLGVHLCHSADLRAPSSFRLKARSRSSRNAGALPIAKELVQADWERWLRRNRLW</sequence>
<name>A0A7T2VZB0_DELAC</name>
<dbReference type="Proteomes" id="UP000594778">
    <property type="component" value="Chromosome"/>
</dbReference>
<dbReference type="AlphaFoldDB" id="A0A7T2VZB0"/>
<dbReference type="EMBL" id="CP065668">
    <property type="protein sequence ID" value="QPS06905.1"/>
    <property type="molecule type" value="Genomic_DNA"/>
</dbReference>
<gene>
    <name evidence="2" type="ORF">I6G66_21720</name>
</gene>
<feature type="domain" description="TniQ" evidence="1">
    <location>
        <begin position="9"/>
        <end position="145"/>
    </location>
</feature>
<proteinExistence type="predicted"/>